<proteinExistence type="predicted"/>
<name>S6A3E7_9SPIR</name>
<dbReference type="KEGG" id="tped:TPE_1000"/>
<evidence type="ECO:0000313" key="2">
    <source>
        <dbReference type="EMBL" id="AGT43496.1"/>
    </source>
</evidence>
<feature type="compositionally biased region" description="Basic and acidic residues" evidence="1">
    <location>
        <begin position="409"/>
        <end position="426"/>
    </location>
</feature>
<reference evidence="2 3" key="1">
    <citation type="journal article" date="2013" name="PLoS ONE">
        <title>Genome-Wide Relatedness of Treponema pedis, from Gingiva and Necrotic Skin Lesions of Pigs, with the Human Oral Pathogen Treponema denticola.</title>
        <authorList>
            <person name="Svartstrom O."/>
            <person name="Mushtaq M."/>
            <person name="Pringle M."/>
            <person name="Segerman B."/>
        </authorList>
    </citation>
    <scope>NUCLEOTIDE SEQUENCE [LARGE SCALE GENOMIC DNA]</scope>
    <source>
        <strain evidence="2">T A4</strain>
    </source>
</reference>
<dbReference type="AlphaFoldDB" id="S6A3E7"/>
<gene>
    <name evidence="2" type="ORF">TPE_1000</name>
</gene>
<dbReference type="GeneID" id="301089638"/>
<dbReference type="OrthoDB" id="9808492at2"/>
<dbReference type="Pfam" id="PF13289">
    <property type="entry name" value="SIR2_2"/>
    <property type="match status" value="1"/>
</dbReference>
<evidence type="ECO:0000256" key="1">
    <source>
        <dbReference type="SAM" id="MobiDB-lite"/>
    </source>
</evidence>
<dbReference type="STRING" id="1291379.TPE_1000"/>
<protein>
    <submittedName>
        <fullName evidence="2">Uncharacterized protein</fullName>
    </submittedName>
</protein>
<accession>S6A3E7</accession>
<sequence length="432" mass="48868">MQTINWEQDHILYIANEVPENSDKPDEKHLRTVIEPWLTAVFQSEHLSLLTGTGLTTGICYEAGVTPQAMGRIDFNICNEEIHKYADSAAENLSRGAANFEDDLRTAIELLKGMKILNDSKTPELESEINNQLKNLVTNLQSNEKKVLAAADKGTEALALLRRFLISFSSRTATRDRLHIFTTNYDRFIEYALDEAGIYTLDRFIGKLDPTLRMHKMELDFHYNPPGIRGEPRYVEGVVRYTKLHGSLDWHFSNGEIHKIPMPFGSEPRGENTGNPYDTVVIYPNSSKGIDTAYFPYSELFRDFSTAICRPNSVLVTYGYGFGDSHINAIIRDMLTIPSTHLVIISFDKAGDKPADKNDGIRSPGRIEKFVNNCNASQLTLLIGNHFGHIKTLTENYLPKSAIDRISDRRHKIEEKRNTQKKKGEEAEGNDV</sequence>
<dbReference type="RefSeq" id="WP_020964796.1">
    <property type="nucleotide sequence ID" value="NC_022097.1"/>
</dbReference>
<dbReference type="HOGENOM" id="CLU_040645_2_0_12"/>
<evidence type="ECO:0000313" key="3">
    <source>
        <dbReference type="Proteomes" id="UP000015620"/>
    </source>
</evidence>
<keyword evidence="3" id="KW-1185">Reference proteome</keyword>
<dbReference type="PATRIC" id="fig|1291379.3.peg.999"/>
<dbReference type="EMBL" id="CP004120">
    <property type="protein sequence ID" value="AGT43496.1"/>
    <property type="molecule type" value="Genomic_DNA"/>
</dbReference>
<dbReference type="Proteomes" id="UP000015620">
    <property type="component" value="Chromosome"/>
</dbReference>
<feature type="region of interest" description="Disordered" evidence="1">
    <location>
        <begin position="409"/>
        <end position="432"/>
    </location>
</feature>
<organism evidence="2 3">
    <name type="scientific">Treponema pedis str. T A4</name>
    <dbReference type="NCBI Taxonomy" id="1291379"/>
    <lineage>
        <taxon>Bacteria</taxon>
        <taxon>Pseudomonadati</taxon>
        <taxon>Spirochaetota</taxon>
        <taxon>Spirochaetia</taxon>
        <taxon>Spirochaetales</taxon>
        <taxon>Treponemataceae</taxon>
        <taxon>Treponema</taxon>
    </lineage>
</organism>